<comment type="caution">
    <text evidence="3">The sequence shown here is derived from an EMBL/GenBank/DDBJ whole genome shotgun (WGS) entry which is preliminary data.</text>
</comment>
<evidence type="ECO:0000256" key="1">
    <source>
        <dbReference type="SAM" id="MobiDB-lite"/>
    </source>
</evidence>
<organism evidence="3">
    <name type="scientific">hydrocarbon metagenome</name>
    <dbReference type="NCBI Taxonomy" id="938273"/>
    <lineage>
        <taxon>unclassified sequences</taxon>
        <taxon>metagenomes</taxon>
        <taxon>ecological metagenomes</taxon>
    </lineage>
</organism>
<dbReference type="EMBL" id="LNQE01000616">
    <property type="protein sequence ID" value="KUG25724.1"/>
    <property type="molecule type" value="Genomic_DNA"/>
</dbReference>
<protein>
    <recommendedName>
        <fullName evidence="2">Secretion system C-terminal sorting domain-containing protein</fullName>
    </recommendedName>
</protein>
<dbReference type="Pfam" id="PF18962">
    <property type="entry name" value="Por_Secre_tail"/>
    <property type="match status" value="1"/>
</dbReference>
<dbReference type="AlphaFoldDB" id="A0A0W8FY20"/>
<feature type="region of interest" description="Disordered" evidence="1">
    <location>
        <begin position="610"/>
        <end position="635"/>
    </location>
</feature>
<reference evidence="3" key="1">
    <citation type="journal article" date="2015" name="Proc. Natl. Acad. Sci. U.S.A.">
        <title>Networks of energetic and metabolic interactions define dynamics in microbial communities.</title>
        <authorList>
            <person name="Embree M."/>
            <person name="Liu J.K."/>
            <person name="Al-Bassam M.M."/>
            <person name="Zengler K."/>
        </authorList>
    </citation>
    <scope>NUCLEOTIDE SEQUENCE</scope>
</reference>
<dbReference type="InterPro" id="IPR026444">
    <property type="entry name" value="Secre_tail"/>
</dbReference>
<feature type="domain" description="Secretion system C-terminal sorting" evidence="2">
    <location>
        <begin position="637"/>
        <end position="711"/>
    </location>
</feature>
<name>A0A0W8FY20_9ZZZZ</name>
<proteinExistence type="predicted"/>
<dbReference type="NCBIfam" id="TIGR04183">
    <property type="entry name" value="Por_Secre_tail"/>
    <property type="match status" value="1"/>
</dbReference>
<evidence type="ECO:0000259" key="2">
    <source>
        <dbReference type="Pfam" id="PF18962"/>
    </source>
</evidence>
<evidence type="ECO:0000313" key="3">
    <source>
        <dbReference type="EMBL" id="KUG25724.1"/>
    </source>
</evidence>
<gene>
    <name evidence="3" type="ORF">ASZ90_004445</name>
</gene>
<sequence length="715" mass="80793">MYSDVNGTIYFTDLFYTNCAEIPDVRWGYSPYYYDENETRWRRIPNSTGIFCLKAAVYTGGENFTDNVCGCWDVTVITGVYDYLNINELTATEILLEHSDFYYEGVFVDADNDGTTFNDWNWKLKLFHSVGEYVFQTGNNFTFGGLYYCLPDGYNWTLVDGKIQGEVVCYGYDSDGAYQEDTFPIEAEVANDCLVTPVISHFTQTPSPICQGSSGYVYVHLQQGSGTLNYSWTIENLPPGAYITPLGNKCRVTYPASLMSVGNLFEQSTLAPTNYIRCTVSNAVGSDSKSANVSMASTCDPTGCPTLAFGNGNEIVNENTMLINSLSNPEVDVTDYYLINTSDKYKNGNIEFIIHEPSEEHSWFDEIELWELKANKGEFIAVTDEGEFINFKEKKREYKYTLNDSLDVTSYLESNDGITYLFLPGDLLRVEKDIDRIFQKSESTSIVQSTDDVYVTAIGIKPPPALKSSAGEIYVKKENGKNTYTTSGDYGIGGIYFRDNVSTVSKRIGKLKDDDAVEIIFNNYTEIDYFIITNNLKTIKAEKLELISSQKGGENLRNSLLTKDGSYAELFPGEEIRFKYNTQQNFDKKEKIKHVLKIVGRYEKEENSGLLASKGSDDGISSDDEELPKENKLFDNYPNPFNPTTVIKYEIKEPTHLSLRIFDSLGRLVEVLEETTKSAGRHEVRFDGSNLSSGFYFYQLTSDKFNFTKKMLLVK</sequence>
<dbReference type="Gene3D" id="2.60.40.4070">
    <property type="match status" value="1"/>
</dbReference>
<accession>A0A0W8FY20</accession>